<gene>
    <name evidence="1" type="ORF">JI75_02465</name>
</gene>
<protein>
    <submittedName>
        <fullName evidence="1">Uncharacterized protein</fullName>
    </submittedName>
</protein>
<dbReference type="STRING" id="1531429.JI75_02465"/>
<accession>A0A0A8B2R8</accession>
<dbReference type="RefSeq" id="WP_039688459.1">
    <property type="nucleotide sequence ID" value="NZ_CP009302.1"/>
</dbReference>
<dbReference type="AlphaFoldDB" id="A0A0A8B2R8"/>
<organism evidence="1 2">
    <name type="scientific">Berryella intestinalis</name>
    <dbReference type="NCBI Taxonomy" id="1531429"/>
    <lineage>
        <taxon>Bacteria</taxon>
        <taxon>Bacillati</taxon>
        <taxon>Actinomycetota</taxon>
        <taxon>Coriobacteriia</taxon>
        <taxon>Eggerthellales</taxon>
        <taxon>Eggerthellaceae</taxon>
        <taxon>Berryella</taxon>
    </lineage>
</organism>
<evidence type="ECO:0000313" key="2">
    <source>
        <dbReference type="Proteomes" id="UP000031121"/>
    </source>
</evidence>
<name>A0A0A8B2R8_9ACTN</name>
<keyword evidence="2" id="KW-1185">Reference proteome</keyword>
<sequence>METVNINGREYIARDDARVAQESDHVCVIATNGWIFEGHVADRTYNSILLADASVVRCWDNGLGIGGIAEAEHKDDYTLDACGTVRVHAVVAEIALGW</sequence>
<dbReference type="OrthoDB" id="3199397at2"/>
<reference evidence="2" key="1">
    <citation type="submission" date="2014-08" db="EMBL/GenBank/DDBJ databases">
        <title>Coriobacteriaceae sp. complete genome.</title>
        <authorList>
            <person name="Looft T."/>
            <person name="Bayles D.O."/>
            <person name="Stanton T.B."/>
        </authorList>
    </citation>
    <scope>NUCLEOTIDE SEQUENCE [LARGE SCALE GENOMIC DNA]</scope>
    <source>
        <strain evidence="2">68-1-3</strain>
    </source>
</reference>
<dbReference type="KEGG" id="cbac:JI75_02465"/>
<dbReference type="HOGENOM" id="CLU_2328937_0_0_11"/>
<proteinExistence type="predicted"/>
<reference evidence="1 2" key="2">
    <citation type="journal article" date="2015" name="Genome Announc.">
        <title>Complete Genome Sequence of Coriobacteriaceae Strain 68-1-3, a Novel Mucus-Degrading Isolate from the Swine Intestinal Tract.</title>
        <authorList>
            <person name="Looft T."/>
            <person name="Bayles D.O."/>
            <person name="Alt D.P."/>
            <person name="Stanton T.B."/>
        </authorList>
    </citation>
    <scope>NUCLEOTIDE SEQUENCE [LARGE SCALE GENOMIC DNA]</scope>
    <source>
        <strain evidence="1 2">68-1-3</strain>
    </source>
</reference>
<dbReference type="EMBL" id="CP009302">
    <property type="protein sequence ID" value="AJC11705.1"/>
    <property type="molecule type" value="Genomic_DNA"/>
</dbReference>
<evidence type="ECO:0000313" key="1">
    <source>
        <dbReference type="EMBL" id="AJC11705.1"/>
    </source>
</evidence>
<dbReference type="Proteomes" id="UP000031121">
    <property type="component" value="Chromosome"/>
</dbReference>